<evidence type="ECO:0000256" key="2">
    <source>
        <dbReference type="ARBA" id="ARBA00022723"/>
    </source>
</evidence>
<proteinExistence type="predicted"/>
<evidence type="ECO:0000256" key="4">
    <source>
        <dbReference type="ARBA" id="ARBA00023014"/>
    </source>
</evidence>
<keyword evidence="3" id="KW-0408">Iron</keyword>
<gene>
    <name evidence="5" type="ORF">BN4615_P9327</name>
</gene>
<evidence type="ECO:0000256" key="1">
    <source>
        <dbReference type="ARBA" id="ARBA00022691"/>
    </source>
</evidence>
<sequence length="401" mass="44526">MKTYVAPDLVSELAATGRPVVLFGAGDIGVLAHAALTRLGVRVTCFADGRQSKQGQTLRGLTIRAPERLAELPADSCVFLCGNYLTTMTARLRAMGFTDLHDCVELLDGFDFRDCDTGMDLVLIERKIALHKWECLKARESADDPLVLKYLDVVVTEACSMKCQDCSNLMQYYTKPRHSDLDLLDSAVSRIVAAIDGIYEFRVLGGEPFVNPRVHRVIRKLTGYEQVQKVVIYTNATIVPRGENLDCLRHDKVVVEITDYGAHSRKHDELLATLRENGVTHLSKIPVWTDSGRIRFVERSDAVLDDMFSNCCVNDILTLLNGKLYRCPFSANGTNLGAIPADPADVVDLTGDLSGAELRAGIRRLYGRTTHLRACGYCNGRDYRTPRIEPAIQIRKPLPLV</sequence>
<accession>A0A1M4ELU1</accession>
<dbReference type="InterPro" id="IPR007197">
    <property type="entry name" value="rSAM"/>
</dbReference>
<dbReference type="InterPro" id="IPR029063">
    <property type="entry name" value="SAM-dependent_MTases_sf"/>
</dbReference>
<dbReference type="Gene3D" id="3.20.20.70">
    <property type="entry name" value="Aldolase class I"/>
    <property type="match status" value="1"/>
</dbReference>
<dbReference type="SUPFAM" id="SSF53335">
    <property type="entry name" value="S-adenosyl-L-methionine-dependent methyltransferases"/>
    <property type="match status" value="1"/>
</dbReference>
<evidence type="ECO:0000256" key="3">
    <source>
        <dbReference type="ARBA" id="ARBA00023004"/>
    </source>
</evidence>
<dbReference type="EMBL" id="LT559118">
    <property type="protein sequence ID" value="SBO99811.1"/>
    <property type="molecule type" value="Genomic_DNA"/>
</dbReference>
<dbReference type="GO" id="GO:0046872">
    <property type="term" value="F:metal ion binding"/>
    <property type="evidence" value="ECO:0007669"/>
    <property type="project" value="UniProtKB-KW"/>
</dbReference>
<dbReference type="CDD" id="cd01335">
    <property type="entry name" value="Radical_SAM"/>
    <property type="match status" value="1"/>
</dbReference>
<protein>
    <submittedName>
        <fullName evidence="5">Radical SAM domain protein protein</fullName>
    </submittedName>
</protein>
<dbReference type="InterPro" id="IPR058240">
    <property type="entry name" value="rSAM_sf"/>
</dbReference>
<dbReference type="AlphaFoldDB" id="A0A1M4ELU1"/>
<organism evidence="5">
    <name type="scientific">Nonomuraea gerenzanensis</name>
    <dbReference type="NCBI Taxonomy" id="93944"/>
    <lineage>
        <taxon>Bacteria</taxon>
        <taxon>Bacillati</taxon>
        <taxon>Actinomycetota</taxon>
        <taxon>Actinomycetes</taxon>
        <taxon>Streptosporangiales</taxon>
        <taxon>Streptosporangiaceae</taxon>
        <taxon>Nonomuraea</taxon>
    </lineage>
</organism>
<keyword evidence="2" id="KW-0479">Metal-binding</keyword>
<keyword evidence="4" id="KW-0411">Iron-sulfur</keyword>
<dbReference type="GO" id="GO:0003824">
    <property type="term" value="F:catalytic activity"/>
    <property type="evidence" value="ECO:0007669"/>
    <property type="project" value="InterPro"/>
</dbReference>
<evidence type="ECO:0000313" key="5">
    <source>
        <dbReference type="EMBL" id="SBO99811.1"/>
    </source>
</evidence>
<dbReference type="GO" id="GO:0051536">
    <property type="term" value="F:iron-sulfur cluster binding"/>
    <property type="evidence" value="ECO:0007669"/>
    <property type="project" value="UniProtKB-KW"/>
</dbReference>
<dbReference type="InterPro" id="IPR013785">
    <property type="entry name" value="Aldolase_TIM"/>
</dbReference>
<name>A0A1M4ELU1_9ACTN</name>
<dbReference type="RefSeq" id="WP_225268450.1">
    <property type="nucleotide sequence ID" value="NZ_CP084058.1"/>
</dbReference>
<keyword evidence="1" id="KW-0949">S-adenosyl-L-methionine</keyword>
<reference evidence="5" key="1">
    <citation type="submission" date="2016-04" db="EMBL/GenBank/DDBJ databases">
        <authorList>
            <person name="Evans L.H."/>
            <person name="Alamgir A."/>
            <person name="Owens N."/>
            <person name="Weber N.D."/>
            <person name="Virtaneva K."/>
            <person name="Barbian K."/>
            <person name="Babar A."/>
            <person name="Rosenke K."/>
        </authorList>
    </citation>
    <scope>NUCLEOTIDE SEQUENCE</scope>
    <source>
        <strain evidence="5">Nono1</strain>
    </source>
</reference>
<dbReference type="SUPFAM" id="SSF102114">
    <property type="entry name" value="Radical SAM enzymes"/>
    <property type="match status" value="1"/>
</dbReference>
<dbReference type="SFLD" id="SFLDS00029">
    <property type="entry name" value="Radical_SAM"/>
    <property type="match status" value="1"/>
</dbReference>